<dbReference type="InterPro" id="IPR044130">
    <property type="entry name" value="CuRO_2_Fet3-like"/>
</dbReference>
<evidence type="ECO:0000259" key="8">
    <source>
        <dbReference type="Pfam" id="PF07732"/>
    </source>
</evidence>
<evidence type="ECO:0000256" key="1">
    <source>
        <dbReference type="ARBA" id="ARBA00010609"/>
    </source>
</evidence>
<dbReference type="Proteomes" id="UP001303889">
    <property type="component" value="Unassembled WGS sequence"/>
</dbReference>
<dbReference type="EMBL" id="MU855320">
    <property type="protein sequence ID" value="KAK3906751.1"/>
    <property type="molecule type" value="Genomic_DNA"/>
</dbReference>
<dbReference type="PANTHER" id="PTHR11709">
    <property type="entry name" value="MULTI-COPPER OXIDASE"/>
    <property type="match status" value="1"/>
</dbReference>
<dbReference type="Pfam" id="PF07732">
    <property type="entry name" value="Cu-oxidase_3"/>
    <property type="match status" value="1"/>
</dbReference>
<proteinExistence type="inferred from homology"/>
<dbReference type="AlphaFoldDB" id="A0AAN6MTB2"/>
<keyword evidence="4" id="KW-0560">Oxidoreductase</keyword>
<sequence>MLLPVFLSFAKTVTYNYNVTWVWATGPDGFGRSVIGINGKWPCPTMEATVGDTVVVNLYNHLGNQTTGLHFHGINQVWSPEMDGSTGSTQCPIPPNSSLTYKFVVDGPGTFWYHSHDMGQYPDGLRGPFIVHDPHDPFKKDYDDEYILTISDCIVAVQNMLTPSNVHFAPPIPNGILVNEGLGSHIPFAKGKTYRVRIINFAAFASAMIHFDSHTMQVIANDADYIKKQEALQLRLAPSQRYDVLISATDQDNDNFPFLASLDINRDWTNYSSPLQWPFNYTGYLVMDSSKALDKLDIVDKWQPVDESHLQPYDGAKAFDHYDKLIKLDVHFCLDKNGIPRSCINNITYINQRVPTLYSVATTGKDNTNPIVYGQINPFIVDYDDIVQIVVNNKDDASHPFHLHGHHFQTLHRPASGTGDWPGRDVNYAAQPPMRDTVAIMANSYAVLRFKADNPGVWLFHCHIEWHVEMGLTATIIEAPDRLRHRKFPKDHIAACEKLGIPYKGNAAGNVNDPTDTTGFVTVPPTTYVGAAYVAS</sequence>
<feature type="domain" description="Plastocyanin-like" evidence="7">
    <location>
        <begin position="350"/>
        <end position="481"/>
    </location>
</feature>
<keyword evidence="3" id="KW-0732">Signal</keyword>
<evidence type="ECO:0000256" key="4">
    <source>
        <dbReference type="ARBA" id="ARBA00023002"/>
    </source>
</evidence>
<comment type="similarity">
    <text evidence="1">Belongs to the multicopper oxidase family.</text>
</comment>
<evidence type="ECO:0000256" key="3">
    <source>
        <dbReference type="ARBA" id="ARBA00022729"/>
    </source>
</evidence>
<organism evidence="9 10">
    <name type="scientific">Staphylotrichum tortipilum</name>
    <dbReference type="NCBI Taxonomy" id="2831512"/>
    <lineage>
        <taxon>Eukaryota</taxon>
        <taxon>Fungi</taxon>
        <taxon>Dikarya</taxon>
        <taxon>Ascomycota</taxon>
        <taxon>Pezizomycotina</taxon>
        <taxon>Sordariomycetes</taxon>
        <taxon>Sordariomycetidae</taxon>
        <taxon>Sordariales</taxon>
        <taxon>Chaetomiaceae</taxon>
        <taxon>Staphylotrichum</taxon>
    </lineage>
</organism>
<evidence type="ECO:0000256" key="5">
    <source>
        <dbReference type="ARBA" id="ARBA00023008"/>
    </source>
</evidence>
<gene>
    <name evidence="9" type="ORF">C8A05DRAFT_40503</name>
</gene>
<dbReference type="InterPro" id="IPR011707">
    <property type="entry name" value="Cu-oxidase-like_N"/>
</dbReference>
<dbReference type="InterPro" id="IPR033138">
    <property type="entry name" value="Cu_oxidase_CS"/>
</dbReference>
<keyword evidence="2" id="KW-0479">Metal-binding</keyword>
<dbReference type="InterPro" id="IPR002355">
    <property type="entry name" value="Cu_oxidase_Cu_BS"/>
</dbReference>
<keyword evidence="10" id="KW-1185">Reference proteome</keyword>
<evidence type="ECO:0000313" key="9">
    <source>
        <dbReference type="EMBL" id="KAK3906751.1"/>
    </source>
</evidence>
<dbReference type="Gene3D" id="2.60.40.420">
    <property type="entry name" value="Cupredoxins - blue copper proteins"/>
    <property type="match status" value="3"/>
</dbReference>
<reference evidence="9" key="2">
    <citation type="submission" date="2023-05" db="EMBL/GenBank/DDBJ databases">
        <authorList>
            <consortium name="Lawrence Berkeley National Laboratory"/>
            <person name="Steindorff A."/>
            <person name="Hensen N."/>
            <person name="Bonometti L."/>
            <person name="Westerberg I."/>
            <person name="Brannstrom I.O."/>
            <person name="Guillou S."/>
            <person name="Cros-Aarteil S."/>
            <person name="Calhoun S."/>
            <person name="Haridas S."/>
            <person name="Kuo A."/>
            <person name="Mondo S."/>
            <person name="Pangilinan J."/>
            <person name="Riley R."/>
            <person name="Labutti K."/>
            <person name="Andreopoulos B."/>
            <person name="Lipzen A."/>
            <person name="Chen C."/>
            <person name="Yanf M."/>
            <person name="Daum C."/>
            <person name="Ng V."/>
            <person name="Clum A."/>
            <person name="Ohm R."/>
            <person name="Martin F."/>
            <person name="Silar P."/>
            <person name="Natvig D."/>
            <person name="Lalanne C."/>
            <person name="Gautier V."/>
            <person name="Ament-Velasquez S.L."/>
            <person name="Kruys A."/>
            <person name="Hutchinson M.I."/>
            <person name="Powell A.J."/>
            <person name="Barry K."/>
            <person name="Miller A.N."/>
            <person name="Grigoriev I.V."/>
            <person name="Debuchy R."/>
            <person name="Gladieux P."/>
            <person name="Thoren M.H."/>
            <person name="Johannesson H."/>
        </authorList>
    </citation>
    <scope>NUCLEOTIDE SEQUENCE</scope>
    <source>
        <strain evidence="9">CBS 103.79</strain>
    </source>
</reference>
<dbReference type="InterPro" id="IPR045087">
    <property type="entry name" value="Cu-oxidase_fam"/>
</dbReference>
<dbReference type="InterPro" id="IPR008972">
    <property type="entry name" value="Cupredoxin"/>
</dbReference>
<dbReference type="PROSITE" id="PS00080">
    <property type="entry name" value="MULTICOPPER_OXIDASE2"/>
    <property type="match status" value="1"/>
</dbReference>
<evidence type="ECO:0000259" key="7">
    <source>
        <dbReference type="Pfam" id="PF07731"/>
    </source>
</evidence>
<dbReference type="SUPFAM" id="SSF49503">
    <property type="entry name" value="Cupredoxins"/>
    <property type="match status" value="3"/>
</dbReference>
<dbReference type="InterPro" id="IPR011706">
    <property type="entry name" value="Cu-oxidase_C"/>
</dbReference>
<feature type="domain" description="Plastocyanin-like" evidence="6">
    <location>
        <begin position="166"/>
        <end position="262"/>
    </location>
</feature>
<dbReference type="Pfam" id="PF07731">
    <property type="entry name" value="Cu-oxidase_2"/>
    <property type="match status" value="1"/>
</dbReference>
<reference evidence="9" key="1">
    <citation type="journal article" date="2023" name="Mol. Phylogenet. Evol.">
        <title>Genome-scale phylogeny and comparative genomics of the fungal order Sordariales.</title>
        <authorList>
            <person name="Hensen N."/>
            <person name="Bonometti L."/>
            <person name="Westerberg I."/>
            <person name="Brannstrom I.O."/>
            <person name="Guillou S."/>
            <person name="Cros-Aarteil S."/>
            <person name="Calhoun S."/>
            <person name="Haridas S."/>
            <person name="Kuo A."/>
            <person name="Mondo S."/>
            <person name="Pangilinan J."/>
            <person name="Riley R."/>
            <person name="LaButti K."/>
            <person name="Andreopoulos B."/>
            <person name="Lipzen A."/>
            <person name="Chen C."/>
            <person name="Yan M."/>
            <person name="Daum C."/>
            <person name="Ng V."/>
            <person name="Clum A."/>
            <person name="Steindorff A."/>
            <person name="Ohm R.A."/>
            <person name="Martin F."/>
            <person name="Silar P."/>
            <person name="Natvig D.O."/>
            <person name="Lalanne C."/>
            <person name="Gautier V."/>
            <person name="Ament-Velasquez S.L."/>
            <person name="Kruys A."/>
            <person name="Hutchinson M.I."/>
            <person name="Powell A.J."/>
            <person name="Barry K."/>
            <person name="Miller A.N."/>
            <person name="Grigoriev I.V."/>
            <person name="Debuchy R."/>
            <person name="Gladieux P."/>
            <person name="Hiltunen Thoren M."/>
            <person name="Johannesson H."/>
        </authorList>
    </citation>
    <scope>NUCLEOTIDE SEQUENCE</scope>
    <source>
        <strain evidence="9">CBS 103.79</strain>
    </source>
</reference>
<protein>
    <submittedName>
        <fullName evidence="9">Multicopper oxidase</fullName>
    </submittedName>
</protein>
<evidence type="ECO:0000259" key="6">
    <source>
        <dbReference type="Pfam" id="PF00394"/>
    </source>
</evidence>
<evidence type="ECO:0000313" key="10">
    <source>
        <dbReference type="Proteomes" id="UP001303889"/>
    </source>
</evidence>
<name>A0AAN6MTB2_9PEZI</name>
<dbReference type="InterPro" id="IPR001117">
    <property type="entry name" value="Cu-oxidase_2nd"/>
</dbReference>
<dbReference type="CDD" id="cd13877">
    <property type="entry name" value="CuRO_2_Fet3p_like"/>
    <property type="match status" value="1"/>
</dbReference>
<evidence type="ECO:0000256" key="2">
    <source>
        <dbReference type="ARBA" id="ARBA00022723"/>
    </source>
</evidence>
<feature type="domain" description="Plastocyanin-like" evidence="8">
    <location>
        <begin position="20"/>
        <end position="135"/>
    </location>
</feature>
<dbReference type="Pfam" id="PF00394">
    <property type="entry name" value="Cu-oxidase"/>
    <property type="match status" value="1"/>
</dbReference>
<dbReference type="PROSITE" id="PS00079">
    <property type="entry name" value="MULTICOPPER_OXIDASE1"/>
    <property type="match status" value="2"/>
</dbReference>
<keyword evidence="5" id="KW-0186">Copper</keyword>
<dbReference type="PANTHER" id="PTHR11709:SF361">
    <property type="entry name" value="IRON TRANSPORT MULTICOPPER OXIDASE FET3"/>
    <property type="match status" value="1"/>
</dbReference>
<dbReference type="GO" id="GO:0033215">
    <property type="term" value="P:reductive iron assimilation"/>
    <property type="evidence" value="ECO:0007669"/>
    <property type="project" value="TreeGrafter"/>
</dbReference>
<dbReference type="GO" id="GO:0005507">
    <property type="term" value="F:copper ion binding"/>
    <property type="evidence" value="ECO:0007669"/>
    <property type="project" value="InterPro"/>
</dbReference>
<dbReference type="GO" id="GO:0033573">
    <property type="term" value="C:high-affinity iron permease complex"/>
    <property type="evidence" value="ECO:0007669"/>
    <property type="project" value="TreeGrafter"/>
</dbReference>
<dbReference type="GO" id="GO:0010106">
    <property type="term" value="P:cellular response to iron ion starvation"/>
    <property type="evidence" value="ECO:0007669"/>
    <property type="project" value="TreeGrafter"/>
</dbReference>
<dbReference type="GO" id="GO:0004322">
    <property type="term" value="F:ferroxidase activity"/>
    <property type="evidence" value="ECO:0007669"/>
    <property type="project" value="TreeGrafter"/>
</dbReference>
<comment type="caution">
    <text evidence="9">The sequence shown here is derived from an EMBL/GenBank/DDBJ whole genome shotgun (WGS) entry which is preliminary data.</text>
</comment>
<accession>A0AAN6MTB2</accession>